<reference evidence="2" key="1">
    <citation type="submission" date="2021-02" db="EMBL/GenBank/DDBJ databases">
        <authorList>
            <person name="Nowell W R."/>
        </authorList>
    </citation>
    <scope>NUCLEOTIDE SEQUENCE</scope>
</reference>
<dbReference type="Proteomes" id="UP000663868">
    <property type="component" value="Unassembled WGS sequence"/>
</dbReference>
<dbReference type="InterPro" id="IPR036282">
    <property type="entry name" value="Glutathione-S-Trfase_C_sf"/>
</dbReference>
<accession>A0A819V6J0</accession>
<dbReference type="SUPFAM" id="SSF47616">
    <property type="entry name" value="GST C-terminal domain-like"/>
    <property type="match status" value="1"/>
</dbReference>
<gene>
    <name evidence="2" type="ORF">KXQ929_LOCUS34712</name>
</gene>
<evidence type="ECO:0000313" key="2">
    <source>
        <dbReference type="EMBL" id="CAF4104293.1"/>
    </source>
</evidence>
<dbReference type="InterPro" id="IPR004046">
    <property type="entry name" value="GST_C"/>
</dbReference>
<feature type="domain" description="Glutathione S-transferase C-terminal" evidence="1">
    <location>
        <begin position="4"/>
        <end position="68"/>
    </location>
</feature>
<dbReference type="Pfam" id="PF14497">
    <property type="entry name" value="GST_C_3"/>
    <property type="match status" value="1"/>
</dbReference>
<dbReference type="EMBL" id="CAJOBB010004810">
    <property type="protein sequence ID" value="CAF4104293.1"/>
    <property type="molecule type" value="Genomic_DNA"/>
</dbReference>
<name>A0A819V6J0_9BILA</name>
<sequence length="72" mass="8251">MRRKKRTVAKIFNDDLSKHLRNLEMLSSLYGNGGEYFVSANLILADLALYDAGETVFQLDANCLNNHPWHIK</sequence>
<evidence type="ECO:0000313" key="3">
    <source>
        <dbReference type="Proteomes" id="UP000663868"/>
    </source>
</evidence>
<organism evidence="2 3">
    <name type="scientific">Adineta steineri</name>
    <dbReference type="NCBI Taxonomy" id="433720"/>
    <lineage>
        <taxon>Eukaryota</taxon>
        <taxon>Metazoa</taxon>
        <taxon>Spiralia</taxon>
        <taxon>Gnathifera</taxon>
        <taxon>Rotifera</taxon>
        <taxon>Eurotatoria</taxon>
        <taxon>Bdelloidea</taxon>
        <taxon>Adinetida</taxon>
        <taxon>Adinetidae</taxon>
        <taxon>Adineta</taxon>
    </lineage>
</organism>
<proteinExistence type="predicted"/>
<comment type="caution">
    <text evidence="2">The sequence shown here is derived from an EMBL/GenBank/DDBJ whole genome shotgun (WGS) entry which is preliminary data.</text>
</comment>
<dbReference type="Gene3D" id="1.20.1050.10">
    <property type="match status" value="1"/>
</dbReference>
<protein>
    <recommendedName>
        <fullName evidence="1">Glutathione S-transferase C-terminal domain-containing protein</fullName>
    </recommendedName>
</protein>
<evidence type="ECO:0000259" key="1">
    <source>
        <dbReference type="Pfam" id="PF14497"/>
    </source>
</evidence>
<dbReference type="AlphaFoldDB" id="A0A819V6J0"/>